<dbReference type="AlphaFoldDB" id="A0A7S3BVY8"/>
<reference evidence="1" key="1">
    <citation type="submission" date="2021-01" db="EMBL/GenBank/DDBJ databases">
        <authorList>
            <person name="Corre E."/>
            <person name="Pelletier E."/>
            <person name="Niang G."/>
            <person name="Scheremetjew M."/>
            <person name="Finn R."/>
            <person name="Kale V."/>
            <person name="Holt S."/>
            <person name="Cochrane G."/>
            <person name="Meng A."/>
            <person name="Brown T."/>
            <person name="Cohen L."/>
        </authorList>
    </citation>
    <scope>NUCLEOTIDE SEQUENCE</scope>
    <source>
        <strain evidence="1">CCMP281</strain>
    </source>
</reference>
<name>A0A7S3BVY8_9EUKA</name>
<protein>
    <submittedName>
        <fullName evidence="1">Uncharacterized protein</fullName>
    </submittedName>
</protein>
<organism evidence="1">
    <name type="scientific">Haptolina ericina</name>
    <dbReference type="NCBI Taxonomy" id="156174"/>
    <lineage>
        <taxon>Eukaryota</taxon>
        <taxon>Haptista</taxon>
        <taxon>Haptophyta</taxon>
        <taxon>Prymnesiophyceae</taxon>
        <taxon>Prymnesiales</taxon>
        <taxon>Prymnesiaceae</taxon>
        <taxon>Haptolina</taxon>
    </lineage>
</organism>
<evidence type="ECO:0000313" key="1">
    <source>
        <dbReference type="EMBL" id="CAE0146719.1"/>
    </source>
</evidence>
<proteinExistence type="predicted"/>
<gene>
    <name evidence="1" type="ORF">HERI1096_LOCUS36485</name>
</gene>
<sequence length="113" mass="13098">MQAYNLSRDPFEEHNVVSHLSPQAQDEVIGRMEVWLHAVQALHTLPAPDVSGQQAAVPHTERVWDRAHYRGGPTIDVLRVILACLITSLLFHRRTLVRHFVHTMYQSLRRSWQ</sequence>
<dbReference type="EMBL" id="HBHX01065905">
    <property type="protein sequence ID" value="CAE0146719.1"/>
    <property type="molecule type" value="Transcribed_RNA"/>
</dbReference>
<accession>A0A7S3BVY8</accession>